<evidence type="ECO:0000313" key="7">
    <source>
        <dbReference type="EMBL" id="CDX57727.1"/>
    </source>
</evidence>
<sequence length="412" mass="46271">MLDFYFSYRGVLKRLRSGALGGEMDRFAEYFFTLGYKRASAKVYLSRIAHFSQFAATRSGPMPIHQDVIDSYLSTFITDTPRIGAVSALGHARRVAPERFIISVPSKEDDPHAPLLASFSDYLRRVRGLEPKTLEGVLLGGRRFLDWFHHHHPRQNLEMLTAEHVLAAAEHRLSLSATSSSRTAATSHIRTFLRFLYWAGHHRQDLARVVPRTPSWRLAHLPPRLAWDDVRHAIDAIGATTPVDIRDRAVLLLLATTGIRNGELRAIRLQDIDWRTGEVFVRRTKGKRDRVVPLLEETGAALADYILRARPKVDSPYLFLSFAPPLRPFKCASPVSRIVRKRLRHGGVELGRVAGAHLLRHSLATQLVRQRRPINEVADLLGHRSINTTALYVKVAASQLAEVALPFPGGAA</sequence>
<keyword evidence="1" id="KW-0229">DNA integration</keyword>
<dbReference type="PANTHER" id="PTHR30349">
    <property type="entry name" value="PHAGE INTEGRASE-RELATED"/>
    <property type="match status" value="1"/>
</dbReference>
<dbReference type="GO" id="GO:0015074">
    <property type="term" value="P:DNA integration"/>
    <property type="evidence" value="ECO:0007669"/>
    <property type="project" value="UniProtKB-KW"/>
</dbReference>
<dbReference type="SUPFAM" id="SSF56349">
    <property type="entry name" value="DNA breaking-rejoining enzymes"/>
    <property type="match status" value="1"/>
</dbReference>
<keyword evidence="2 4" id="KW-0238">DNA-binding</keyword>
<dbReference type="Pfam" id="PF00589">
    <property type="entry name" value="Phage_integrase"/>
    <property type="match status" value="1"/>
</dbReference>
<dbReference type="InterPro" id="IPR011010">
    <property type="entry name" value="DNA_brk_join_enz"/>
</dbReference>
<organism evidence="7 8">
    <name type="scientific">Mesorhizobium plurifarium</name>
    <dbReference type="NCBI Taxonomy" id="69974"/>
    <lineage>
        <taxon>Bacteria</taxon>
        <taxon>Pseudomonadati</taxon>
        <taxon>Pseudomonadota</taxon>
        <taxon>Alphaproteobacteria</taxon>
        <taxon>Hyphomicrobiales</taxon>
        <taxon>Phyllobacteriaceae</taxon>
        <taxon>Mesorhizobium</taxon>
    </lineage>
</organism>
<evidence type="ECO:0000256" key="1">
    <source>
        <dbReference type="ARBA" id="ARBA00022908"/>
    </source>
</evidence>
<dbReference type="PROSITE" id="PS51898">
    <property type="entry name" value="TYR_RECOMBINASE"/>
    <property type="match status" value="1"/>
</dbReference>
<dbReference type="PANTHER" id="PTHR30349:SF90">
    <property type="entry name" value="TYROSINE RECOMBINASE XERD"/>
    <property type="match status" value="1"/>
</dbReference>
<dbReference type="InterPro" id="IPR044068">
    <property type="entry name" value="CB"/>
</dbReference>
<dbReference type="CDD" id="cd01188">
    <property type="entry name" value="INT_RitA_C_like"/>
    <property type="match status" value="1"/>
</dbReference>
<evidence type="ECO:0000259" key="6">
    <source>
        <dbReference type="PROSITE" id="PS51900"/>
    </source>
</evidence>
<dbReference type="InterPro" id="IPR002104">
    <property type="entry name" value="Integrase_catalytic"/>
</dbReference>
<accession>A0A0K2VZR8</accession>
<dbReference type="Proteomes" id="UP000182888">
    <property type="component" value="Unassembled WGS sequence"/>
</dbReference>
<dbReference type="Gene3D" id="1.10.443.10">
    <property type="entry name" value="Intergrase catalytic core"/>
    <property type="match status" value="1"/>
</dbReference>
<dbReference type="InterPro" id="IPR050090">
    <property type="entry name" value="Tyrosine_recombinase_XerCD"/>
</dbReference>
<dbReference type="InterPro" id="IPR013762">
    <property type="entry name" value="Integrase-like_cat_sf"/>
</dbReference>
<dbReference type="InterPro" id="IPR010998">
    <property type="entry name" value="Integrase_recombinase_N"/>
</dbReference>
<evidence type="ECO:0000256" key="4">
    <source>
        <dbReference type="PROSITE-ProRule" id="PRU01248"/>
    </source>
</evidence>
<feature type="domain" description="Tyr recombinase" evidence="5">
    <location>
        <begin position="220"/>
        <end position="405"/>
    </location>
</feature>
<dbReference type="PROSITE" id="PS51900">
    <property type="entry name" value="CB"/>
    <property type="match status" value="1"/>
</dbReference>
<dbReference type="GO" id="GO:0003677">
    <property type="term" value="F:DNA binding"/>
    <property type="evidence" value="ECO:0007669"/>
    <property type="project" value="UniProtKB-UniRule"/>
</dbReference>
<feature type="domain" description="Core-binding (CB)" evidence="6">
    <location>
        <begin position="110"/>
        <end position="197"/>
    </location>
</feature>
<dbReference type="AlphaFoldDB" id="A0A0K2VZR8"/>
<proteinExistence type="predicted"/>
<evidence type="ECO:0000313" key="8">
    <source>
        <dbReference type="Proteomes" id="UP000182888"/>
    </source>
</evidence>
<dbReference type="EMBL" id="CCND01000015">
    <property type="protein sequence ID" value="CDX57727.1"/>
    <property type="molecule type" value="Genomic_DNA"/>
</dbReference>
<protein>
    <submittedName>
        <fullName evidence="7">Putative integrase/recombinase y4rF</fullName>
    </submittedName>
</protein>
<reference evidence="8" key="1">
    <citation type="submission" date="2014-08" db="EMBL/GenBank/DDBJ databases">
        <authorList>
            <person name="Edwards T."/>
        </authorList>
    </citation>
    <scope>NUCLEOTIDE SEQUENCE [LARGE SCALE GENOMIC DNA]</scope>
</reference>
<keyword evidence="3" id="KW-0233">DNA recombination</keyword>
<name>A0A0K2VZR8_MESPL</name>
<evidence type="ECO:0000256" key="3">
    <source>
        <dbReference type="ARBA" id="ARBA00023172"/>
    </source>
</evidence>
<evidence type="ECO:0000256" key="2">
    <source>
        <dbReference type="ARBA" id="ARBA00023125"/>
    </source>
</evidence>
<dbReference type="Gene3D" id="1.10.150.130">
    <property type="match status" value="1"/>
</dbReference>
<gene>
    <name evidence="7" type="ORF">MPL1032_220146</name>
</gene>
<dbReference type="GO" id="GO:0006310">
    <property type="term" value="P:DNA recombination"/>
    <property type="evidence" value="ECO:0007669"/>
    <property type="project" value="UniProtKB-KW"/>
</dbReference>
<evidence type="ECO:0000259" key="5">
    <source>
        <dbReference type="PROSITE" id="PS51898"/>
    </source>
</evidence>